<evidence type="ECO:0000313" key="3">
    <source>
        <dbReference type="EMBL" id="EYC09764.1"/>
    </source>
</evidence>
<sequence length="102" mass="11820">MLSQILRHSRRPSGPRVPAERPPENRPAGFGCTARPEIARRSAGRFQFTIALLGPRGFRVRSQPTYLYEYKNHPCKKIKQFCLWFRVVLLAGIRTYLTIVLH</sequence>
<evidence type="ECO:0000313" key="4">
    <source>
        <dbReference type="Proteomes" id="UP000024635"/>
    </source>
</evidence>
<keyword evidence="2" id="KW-0472">Membrane</keyword>
<accession>A0A016U380</accession>
<evidence type="ECO:0000256" key="2">
    <source>
        <dbReference type="SAM" id="Phobius"/>
    </source>
</evidence>
<feature type="transmembrane region" description="Helical" evidence="2">
    <location>
        <begin position="81"/>
        <end position="101"/>
    </location>
</feature>
<dbReference type="Proteomes" id="UP000024635">
    <property type="component" value="Unassembled WGS sequence"/>
</dbReference>
<comment type="caution">
    <text evidence="3">The sequence shown here is derived from an EMBL/GenBank/DDBJ whole genome shotgun (WGS) entry which is preliminary data.</text>
</comment>
<keyword evidence="2" id="KW-0812">Transmembrane</keyword>
<proteinExistence type="predicted"/>
<dbReference type="AlphaFoldDB" id="A0A016U380"/>
<keyword evidence="2" id="KW-1133">Transmembrane helix</keyword>
<protein>
    <submittedName>
        <fullName evidence="3">Uncharacterized protein</fullName>
    </submittedName>
</protein>
<evidence type="ECO:0000256" key="1">
    <source>
        <dbReference type="SAM" id="MobiDB-lite"/>
    </source>
</evidence>
<dbReference type="OrthoDB" id="19938at2759"/>
<feature type="region of interest" description="Disordered" evidence="1">
    <location>
        <begin position="1"/>
        <end position="32"/>
    </location>
</feature>
<dbReference type="EMBL" id="JARK01001395">
    <property type="protein sequence ID" value="EYC09764.1"/>
    <property type="molecule type" value="Genomic_DNA"/>
</dbReference>
<gene>
    <name evidence="3" type="primary">Acey_s0059.g3035</name>
    <name evidence="3" type="ORF">Y032_0059g3035</name>
</gene>
<keyword evidence="4" id="KW-1185">Reference proteome</keyword>
<organism evidence="3 4">
    <name type="scientific">Ancylostoma ceylanicum</name>
    <dbReference type="NCBI Taxonomy" id="53326"/>
    <lineage>
        <taxon>Eukaryota</taxon>
        <taxon>Metazoa</taxon>
        <taxon>Ecdysozoa</taxon>
        <taxon>Nematoda</taxon>
        <taxon>Chromadorea</taxon>
        <taxon>Rhabditida</taxon>
        <taxon>Rhabditina</taxon>
        <taxon>Rhabditomorpha</taxon>
        <taxon>Strongyloidea</taxon>
        <taxon>Ancylostomatidae</taxon>
        <taxon>Ancylostomatinae</taxon>
        <taxon>Ancylostoma</taxon>
    </lineage>
</organism>
<name>A0A016U380_9BILA</name>
<reference evidence="4" key="1">
    <citation type="journal article" date="2015" name="Nat. Genet.">
        <title>The genome and transcriptome of the zoonotic hookworm Ancylostoma ceylanicum identify infection-specific gene families.</title>
        <authorList>
            <person name="Schwarz E.M."/>
            <person name="Hu Y."/>
            <person name="Antoshechkin I."/>
            <person name="Miller M.M."/>
            <person name="Sternberg P.W."/>
            <person name="Aroian R.V."/>
        </authorList>
    </citation>
    <scope>NUCLEOTIDE SEQUENCE</scope>
    <source>
        <strain evidence="4">HY135</strain>
    </source>
</reference>